<gene>
    <name evidence="2" type="ORF">EJ04DRAFT_304375</name>
</gene>
<sequence>MFSFNPDASGLFRNEIMQRSQPAINESSRSSAHSKFADAVRQAMSGQHLSMNRMSSLKPPEEKDIGVFNQNFTPDTSILTSSTSAETHYPATRPIVSTKSNVPAASCSSGLDHPTLYHSEENLRDPQSLIPDIPRIHAALSRPNAKRSRDERDWQPRQRRKLHEFRKDERNRLLACPFAKMDPLRHAKCFDYIFEEISRLKQHLLRVHQLPIHCVRCSATFQTEEDRDTHLREATGCTAKPGRFADGITPQQKQQLAKRVSSKKTREENWYLIYGLLFPKRPKPHNPYVDKVECSGQLSGLREAFLQKAPATVTEFADAELPAELRCFQAQIEQFAQLAFERVFDSVYDHWTNEASLQSSLSPMSTTDSGYASGLLREGRSSPPPSPALLGISKWPVSEAIQSCIRTDLSADSDQGILAEPTMKEGGSLEAYWAMHTGSNSFDPLFPNFGVWDEDGMEVTRSHALDV</sequence>
<organism evidence="2 3">
    <name type="scientific">Polyplosphaeria fusca</name>
    <dbReference type="NCBI Taxonomy" id="682080"/>
    <lineage>
        <taxon>Eukaryota</taxon>
        <taxon>Fungi</taxon>
        <taxon>Dikarya</taxon>
        <taxon>Ascomycota</taxon>
        <taxon>Pezizomycotina</taxon>
        <taxon>Dothideomycetes</taxon>
        <taxon>Pleosporomycetidae</taxon>
        <taxon>Pleosporales</taxon>
        <taxon>Tetraplosphaeriaceae</taxon>
        <taxon>Polyplosphaeria</taxon>
    </lineage>
</organism>
<dbReference type="OrthoDB" id="4738706at2759"/>
<dbReference type="EMBL" id="ML996172">
    <property type="protein sequence ID" value="KAF2732735.1"/>
    <property type="molecule type" value="Genomic_DNA"/>
</dbReference>
<dbReference type="AlphaFoldDB" id="A0A9P4V1X5"/>
<comment type="caution">
    <text evidence="2">The sequence shown here is derived from an EMBL/GenBank/DDBJ whole genome shotgun (WGS) entry which is preliminary data.</text>
</comment>
<evidence type="ECO:0000313" key="2">
    <source>
        <dbReference type="EMBL" id="KAF2732735.1"/>
    </source>
</evidence>
<evidence type="ECO:0000313" key="3">
    <source>
        <dbReference type="Proteomes" id="UP000799444"/>
    </source>
</evidence>
<feature type="region of interest" description="Disordered" evidence="1">
    <location>
        <begin position="139"/>
        <end position="163"/>
    </location>
</feature>
<feature type="compositionally biased region" description="Basic and acidic residues" evidence="1">
    <location>
        <begin position="147"/>
        <end position="156"/>
    </location>
</feature>
<dbReference type="PANTHER" id="PTHR38166">
    <property type="entry name" value="C2H2-TYPE DOMAIN-CONTAINING PROTEIN-RELATED"/>
    <property type="match status" value="1"/>
</dbReference>
<protein>
    <recommendedName>
        <fullName evidence="4">C2H2-type domain-containing protein</fullName>
    </recommendedName>
</protein>
<accession>A0A9P4V1X5</accession>
<dbReference type="PANTHER" id="PTHR38166:SF1">
    <property type="entry name" value="C2H2-TYPE DOMAIN-CONTAINING PROTEIN"/>
    <property type="match status" value="1"/>
</dbReference>
<proteinExistence type="predicted"/>
<keyword evidence="3" id="KW-1185">Reference proteome</keyword>
<evidence type="ECO:0000256" key="1">
    <source>
        <dbReference type="SAM" id="MobiDB-lite"/>
    </source>
</evidence>
<name>A0A9P4V1X5_9PLEO</name>
<dbReference type="Proteomes" id="UP000799444">
    <property type="component" value="Unassembled WGS sequence"/>
</dbReference>
<reference evidence="2" key="1">
    <citation type="journal article" date="2020" name="Stud. Mycol.">
        <title>101 Dothideomycetes genomes: a test case for predicting lifestyles and emergence of pathogens.</title>
        <authorList>
            <person name="Haridas S."/>
            <person name="Albert R."/>
            <person name="Binder M."/>
            <person name="Bloem J."/>
            <person name="Labutti K."/>
            <person name="Salamov A."/>
            <person name="Andreopoulos B."/>
            <person name="Baker S."/>
            <person name="Barry K."/>
            <person name="Bills G."/>
            <person name="Bluhm B."/>
            <person name="Cannon C."/>
            <person name="Castanera R."/>
            <person name="Culley D."/>
            <person name="Daum C."/>
            <person name="Ezra D."/>
            <person name="Gonzalez J."/>
            <person name="Henrissat B."/>
            <person name="Kuo A."/>
            <person name="Liang C."/>
            <person name="Lipzen A."/>
            <person name="Lutzoni F."/>
            <person name="Magnuson J."/>
            <person name="Mondo S."/>
            <person name="Nolan M."/>
            <person name="Ohm R."/>
            <person name="Pangilinan J."/>
            <person name="Park H.-J."/>
            <person name="Ramirez L."/>
            <person name="Alfaro M."/>
            <person name="Sun H."/>
            <person name="Tritt A."/>
            <person name="Yoshinaga Y."/>
            <person name="Zwiers L.-H."/>
            <person name="Turgeon B."/>
            <person name="Goodwin S."/>
            <person name="Spatafora J."/>
            <person name="Crous P."/>
            <person name="Grigoriev I."/>
        </authorList>
    </citation>
    <scope>NUCLEOTIDE SEQUENCE</scope>
    <source>
        <strain evidence="2">CBS 125425</strain>
    </source>
</reference>
<evidence type="ECO:0008006" key="4">
    <source>
        <dbReference type="Google" id="ProtNLM"/>
    </source>
</evidence>